<dbReference type="OrthoDB" id="3472681at2"/>
<dbReference type="EMBL" id="CP032229">
    <property type="protein sequence ID" value="QBJ89038.1"/>
    <property type="molecule type" value="Genomic_DNA"/>
</dbReference>
<sequence>MSSPCDPSEAPVGDVGGALLMIDSRLQAIYDEKAEVDPEYQRLLDQFAASLGPSGLDALLDGTCTLIYLYMKWLRLACEAHDQDVIETVVPTLVGTMRKMPQTFRPEVIPIMAGLLISSGLGLSPSLWRAQYGRWTDAEMNPLEGTAVLLAEHINRMSNDRDFATRMVTDALSGADKE</sequence>
<dbReference type="Proteomes" id="UP000292547">
    <property type="component" value="Chromosome"/>
</dbReference>
<proteinExistence type="predicted"/>
<dbReference type="STRING" id="73044.GCA_000725795_02291"/>
<protein>
    <submittedName>
        <fullName evidence="1">Uncharacterized protein</fullName>
    </submittedName>
</protein>
<dbReference type="RefSeq" id="WP_031180589.1">
    <property type="nucleotide sequence ID" value="NZ_CP032229.1"/>
</dbReference>
<keyword evidence="2" id="KW-1185">Reference proteome</keyword>
<name>A0A4P6TUA8_STRSO</name>
<gene>
    <name evidence="1" type="ORF">D0Z67_00990</name>
</gene>
<evidence type="ECO:0000313" key="2">
    <source>
        <dbReference type="Proteomes" id="UP000292547"/>
    </source>
</evidence>
<dbReference type="AlphaFoldDB" id="A0A4P6TUA8"/>
<dbReference type="GeneID" id="300097512"/>
<evidence type="ECO:0000313" key="1">
    <source>
        <dbReference type="EMBL" id="QBJ89038.1"/>
    </source>
</evidence>
<dbReference type="KEGG" id="sseo:D0Z67_00990"/>
<accession>A0A4P6TUA8</accession>
<reference evidence="1 2" key="1">
    <citation type="submission" date="2018-08" db="EMBL/GenBank/DDBJ databases">
        <title>The complete genome sequence of Streptomyces seoulensis, a pioneer strain for nickel superoxide dismutase discovery.</title>
        <authorList>
            <person name="Shin J."/>
            <person name="Lee J.-S."/>
            <person name="Lee E.-J."/>
            <person name="Youn H.-D."/>
        </authorList>
    </citation>
    <scope>NUCLEOTIDE SEQUENCE [LARGE SCALE GENOMIC DNA]</scope>
    <source>
        <strain evidence="1 2">KCTC 9819</strain>
    </source>
</reference>
<organism evidence="1 2">
    <name type="scientific">Streptomyces seoulensis</name>
    <dbReference type="NCBI Taxonomy" id="73044"/>
    <lineage>
        <taxon>Bacteria</taxon>
        <taxon>Bacillati</taxon>
        <taxon>Actinomycetota</taxon>
        <taxon>Actinomycetes</taxon>
        <taxon>Kitasatosporales</taxon>
        <taxon>Streptomycetaceae</taxon>
        <taxon>Streptomyces</taxon>
    </lineage>
</organism>